<dbReference type="GO" id="GO:0080032">
    <property type="term" value="F:methyl jasmonate esterase activity"/>
    <property type="evidence" value="ECO:0007669"/>
    <property type="project" value="TreeGrafter"/>
</dbReference>
<reference evidence="1 2" key="1">
    <citation type="journal article" date="2021" name="Commun. Biol.">
        <title>The genome of Shorea leprosula (Dipterocarpaceae) highlights the ecological relevance of drought in aseasonal tropical rainforests.</title>
        <authorList>
            <person name="Ng K.K.S."/>
            <person name="Kobayashi M.J."/>
            <person name="Fawcett J.A."/>
            <person name="Hatakeyama M."/>
            <person name="Paape T."/>
            <person name="Ng C.H."/>
            <person name="Ang C.C."/>
            <person name="Tnah L.H."/>
            <person name="Lee C.T."/>
            <person name="Nishiyama T."/>
            <person name="Sese J."/>
            <person name="O'Brien M.J."/>
            <person name="Copetti D."/>
            <person name="Mohd Noor M.I."/>
            <person name="Ong R.C."/>
            <person name="Putra M."/>
            <person name="Sireger I.Z."/>
            <person name="Indrioko S."/>
            <person name="Kosugi Y."/>
            <person name="Izuno A."/>
            <person name="Isagi Y."/>
            <person name="Lee S.L."/>
            <person name="Shimizu K.K."/>
        </authorList>
    </citation>
    <scope>NUCLEOTIDE SEQUENCE [LARGE SCALE GENOMIC DNA]</scope>
    <source>
        <strain evidence="1">214</strain>
    </source>
</reference>
<evidence type="ECO:0000313" key="2">
    <source>
        <dbReference type="Proteomes" id="UP001054252"/>
    </source>
</evidence>
<dbReference type="AlphaFoldDB" id="A0AAV5I6B6"/>
<dbReference type="Gene3D" id="3.40.50.1820">
    <property type="entry name" value="alpha/beta hydrolase"/>
    <property type="match status" value="1"/>
</dbReference>
<dbReference type="EMBL" id="BPVZ01000008">
    <property type="protein sequence ID" value="GKU94665.1"/>
    <property type="molecule type" value="Genomic_DNA"/>
</dbReference>
<dbReference type="InterPro" id="IPR045889">
    <property type="entry name" value="MES/HNL"/>
</dbReference>
<name>A0AAV5I6B6_9ROSI</name>
<dbReference type="PANTHER" id="PTHR10992">
    <property type="entry name" value="METHYLESTERASE FAMILY MEMBER"/>
    <property type="match status" value="1"/>
</dbReference>
<comment type="caution">
    <text evidence="1">The sequence shown here is derived from an EMBL/GenBank/DDBJ whole genome shotgun (WGS) entry which is preliminary data.</text>
</comment>
<sequence length="129" mass="14584">MDSQLWFDQGTENPPTSAFFGPKYRATNLCQNCKAEDLELAGILMRPSGLFLPDLAKQSLLTEEKFGSVDRIFILCGEDKGLNEEFQRWFIEKSPPKEVKVIKGADHMVPLSKPKELCSCLLEIADKFN</sequence>
<dbReference type="InterPro" id="IPR029058">
    <property type="entry name" value="AB_hydrolase_fold"/>
</dbReference>
<gene>
    <name evidence="1" type="ORF">SLEP1_g8125</name>
</gene>
<evidence type="ECO:0000313" key="1">
    <source>
        <dbReference type="EMBL" id="GKU94665.1"/>
    </source>
</evidence>
<protein>
    <submittedName>
        <fullName evidence="1">Uncharacterized protein</fullName>
    </submittedName>
</protein>
<keyword evidence="2" id="KW-1185">Reference proteome</keyword>
<dbReference type="GO" id="GO:0009696">
    <property type="term" value="P:salicylic acid metabolic process"/>
    <property type="evidence" value="ECO:0007669"/>
    <property type="project" value="TreeGrafter"/>
</dbReference>
<dbReference type="GO" id="GO:0080031">
    <property type="term" value="F:methyl salicylate esterase activity"/>
    <property type="evidence" value="ECO:0007669"/>
    <property type="project" value="TreeGrafter"/>
</dbReference>
<dbReference type="GO" id="GO:0009694">
    <property type="term" value="P:jasmonic acid metabolic process"/>
    <property type="evidence" value="ECO:0007669"/>
    <property type="project" value="TreeGrafter"/>
</dbReference>
<dbReference type="Proteomes" id="UP001054252">
    <property type="component" value="Unassembled WGS sequence"/>
</dbReference>
<accession>A0AAV5I6B6</accession>
<proteinExistence type="predicted"/>
<dbReference type="GO" id="GO:0080030">
    <property type="term" value="F:methyl indole-3-acetate esterase activity"/>
    <property type="evidence" value="ECO:0007669"/>
    <property type="project" value="TreeGrafter"/>
</dbReference>
<organism evidence="1 2">
    <name type="scientific">Rubroshorea leprosula</name>
    <dbReference type="NCBI Taxonomy" id="152421"/>
    <lineage>
        <taxon>Eukaryota</taxon>
        <taxon>Viridiplantae</taxon>
        <taxon>Streptophyta</taxon>
        <taxon>Embryophyta</taxon>
        <taxon>Tracheophyta</taxon>
        <taxon>Spermatophyta</taxon>
        <taxon>Magnoliopsida</taxon>
        <taxon>eudicotyledons</taxon>
        <taxon>Gunneridae</taxon>
        <taxon>Pentapetalae</taxon>
        <taxon>rosids</taxon>
        <taxon>malvids</taxon>
        <taxon>Malvales</taxon>
        <taxon>Dipterocarpaceae</taxon>
        <taxon>Rubroshorea</taxon>
    </lineage>
</organism>
<dbReference type="SUPFAM" id="SSF53474">
    <property type="entry name" value="alpha/beta-Hydrolases"/>
    <property type="match status" value="1"/>
</dbReference>
<dbReference type="PANTHER" id="PTHR10992:SF943">
    <property type="entry name" value="METHYLESTERASE 10"/>
    <property type="match status" value="1"/>
</dbReference>